<dbReference type="GO" id="GO:0016887">
    <property type="term" value="F:ATP hydrolysis activity"/>
    <property type="evidence" value="ECO:0007669"/>
    <property type="project" value="InterPro"/>
</dbReference>
<dbReference type="PANTHER" id="PTHR48085">
    <property type="entry name" value="CADMIUM/ZINC-TRANSPORTING ATPASE HMA2-RELATED"/>
    <property type="match status" value="1"/>
</dbReference>
<dbReference type="RefSeq" id="WP_106336318.1">
    <property type="nucleotide sequence ID" value="NZ_PVZS01000008.1"/>
</dbReference>
<dbReference type="InterPro" id="IPR044492">
    <property type="entry name" value="P_typ_ATPase_HD_dom"/>
</dbReference>
<feature type="compositionally biased region" description="Low complexity" evidence="11">
    <location>
        <begin position="625"/>
        <end position="635"/>
    </location>
</feature>
<dbReference type="PROSITE" id="PS00154">
    <property type="entry name" value="ATPASE_E1_E2"/>
    <property type="match status" value="1"/>
</dbReference>
<evidence type="ECO:0000256" key="7">
    <source>
        <dbReference type="ARBA" id="ARBA00023136"/>
    </source>
</evidence>
<dbReference type="InterPro" id="IPR059000">
    <property type="entry name" value="ATPase_P-type_domA"/>
</dbReference>
<dbReference type="Gene3D" id="3.40.1110.10">
    <property type="entry name" value="Calcium-transporting ATPase, cytoplasmic domain N"/>
    <property type="match status" value="1"/>
</dbReference>
<dbReference type="GO" id="GO:0005524">
    <property type="term" value="F:ATP binding"/>
    <property type="evidence" value="ECO:0007669"/>
    <property type="project" value="UniProtKB-UniRule"/>
</dbReference>
<dbReference type="GO" id="GO:0046872">
    <property type="term" value="F:metal ion binding"/>
    <property type="evidence" value="ECO:0007669"/>
    <property type="project" value="UniProtKB-KW"/>
</dbReference>
<comment type="similarity">
    <text evidence="2 10">Belongs to the cation transport ATPase (P-type) (TC 3.A.3) family. Type IB subfamily.</text>
</comment>
<dbReference type="InterPro" id="IPR023214">
    <property type="entry name" value="HAD_sf"/>
</dbReference>
<dbReference type="EC" id="7.2.2.12" evidence="8"/>
<dbReference type="SFLD" id="SFLDF00027">
    <property type="entry name" value="p-type_atpase"/>
    <property type="match status" value="1"/>
</dbReference>
<dbReference type="Proteomes" id="UP000239772">
    <property type="component" value="Unassembled WGS sequence"/>
</dbReference>
<comment type="catalytic activity">
    <reaction evidence="9">
        <text>Zn(2+)(in) + ATP + H2O = Zn(2+)(out) + ADP + phosphate + H(+)</text>
        <dbReference type="Rhea" id="RHEA:20621"/>
        <dbReference type="ChEBI" id="CHEBI:15377"/>
        <dbReference type="ChEBI" id="CHEBI:15378"/>
        <dbReference type="ChEBI" id="CHEBI:29105"/>
        <dbReference type="ChEBI" id="CHEBI:30616"/>
        <dbReference type="ChEBI" id="CHEBI:43474"/>
        <dbReference type="ChEBI" id="CHEBI:456216"/>
        <dbReference type="EC" id="7.2.2.12"/>
    </reaction>
</comment>
<reference evidence="14" key="1">
    <citation type="submission" date="2018-03" db="EMBL/GenBank/DDBJ databases">
        <authorList>
            <person name="Sun L."/>
            <person name="Liu H."/>
            <person name="Chen W."/>
            <person name="Huang K."/>
            <person name="Liu W."/>
            <person name="Gao X."/>
        </authorList>
    </citation>
    <scope>NUCLEOTIDE SEQUENCE [LARGE SCALE GENOMIC DNA]</scope>
    <source>
        <strain evidence="14">SH9</strain>
    </source>
</reference>
<keyword evidence="7 10" id="KW-0472">Membrane</keyword>
<dbReference type="InterPro" id="IPR027256">
    <property type="entry name" value="P-typ_ATPase_IB"/>
</dbReference>
<dbReference type="GO" id="GO:0016463">
    <property type="term" value="F:P-type zinc transporter activity"/>
    <property type="evidence" value="ECO:0007669"/>
    <property type="project" value="UniProtKB-EC"/>
</dbReference>
<evidence type="ECO:0000256" key="10">
    <source>
        <dbReference type="RuleBase" id="RU362081"/>
    </source>
</evidence>
<proteinExistence type="inferred from homology"/>
<organism evidence="13 14">
    <name type="scientific">Alsobacter soli</name>
    <dbReference type="NCBI Taxonomy" id="2109933"/>
    <lineage>
        <taxon>Bacteria</taxon>
        <taxon>Pseudomonadati</taxon>
        <taxon>Pseudomonadota</taxon>
        <taxon>Alphaproteobacteria</taxon>
        <taxon>Hyphomicrobiales</taxon>
        <taxon>Alsobacteraceae</taxon>
        <taxon>Alsobacter</taxon>
    </lineage>
</organism>
<sequence length="635" mass="64611">MQSVHVTRALFAVAVLGLATGLVLTLVGRPEQASLAWAAGAAVVLAGLVVSIVVSLWRGEFGLDIVAALSMTGALVLGETLAAAVVALMYAGGSMLEAFAERRAGRDMTALLARAPRSAWRLRGGKLEEVPLGSVEAGDRLLVRPGDVTPADGVVADGEALLDQSAMTGESLPVRAPTGAEFVSGCANAGGAFEMVASRRPSESAYAGIVRMVSAAQQSRAPMARLADRYAMAFLGLTVALAGGTWLVTHDPVRMLAVLVVATPCPLILAVPVAIVAGMSRCARAGVLIKNAGVLERLSRVTALLFDKTGTLTVGTPMVVGIDAHEDFTPDEILAAAGALSQGSSHVVSAAIAEHARRQGRALAPPRAVSEAHGAGLTGEVQGRRVAVGAYDHVAAHAADRSWAESRRARGGERGMTAYVGIGGRVAGAITLADVVRPEAARALARLRRSGVSRIVLVTGDAPAVANAAVKGLPVDLVIAGASPAEKVDTVRREHGRGTTVMVGDGVNDAPALAAADVGVAMGARGAAAASEAADAVILVDDLDRLPSAILIARHSRRIALQSVWAGMGLSLAGMVAASLGYLSPLEGALLQEGIDVAVIVNALRALRIQAESRPEPQSGRTEEAAAPQPAAPGA</sequence>
<dbReference type="SFLD" id="SFLDG00002">
    <property type="entry name" value="C1.7:_P-type_atpase_like"/>
    <property type="match status" value="1"/>
</dbReference>
<dbReference type="EMBL" id="PVZS01000008">
    <property type="protein sequence ID" value="PSC05308.1"/>
    <property type="molecule type" value="Genomic_DNA"/>
</dbReference>
<evidence type="ECO:0000256" key="4">
    <source>
        <dbReference type="ARBA" id="ARBA00022723"/>
    </source>
</evidence>
<feature type="transmembrane region" description="Helical" evidence="10">
    <location>
        <begin position="6"/>
        <end position="28"/>
    </location>
</feature>
<dbReference type="InterPro" id="IPR008250">
    <property type="entry name" value="ATPase_P-typ_transduc_dom_A_sf"/>
</dbReference>
<keyword evidence="10" id="KW-0547">Nucleotide-binding</keyword>
<keyword evidence="14" id="KW-1185">Reference proteome</keyword>
<dbReference type="InterPro" id="IPR001757">
    <property type="entry name" value="P_typ_ATPase"/>
</dbReference>
<dbReference type="Pfam" id="PF00122">
    <property type="entry name" value="E1-E2_ATPase"/>
    <property type="match status" value="1"/>
</dbReference>
<dbReference type="NCBIfam" id="TIGR01494">
    <property type="entry name" value="ATPase_P-type"/>
    <property type="match status" value="1"/>
</dbReference>
<dbReference type="SUPFAM" id="SSF81653">
    <property type="entry name" value="Calcium ATPase, transduction domain A"/>
    <property type="match status" value="1"/>
</dbReference>
<gene>
    <name evidence="13" type="ORF">SLNSH_08850</name>
</gene>
<dbReference type="PANTHER" id="PTHR48085:SF5">
    <property type="entry name" value="CADMIUM_ZINC-TRANSPORTING ATPASE HMA4-RELATED"/>
    <property type="match status" value="1"/>
</dbReference>
<dbReference type="SUPFAM" id="SSF81665">
    <property type="entry name" value="Calcium ATPase, transmembrane domain M"/>
    <property type="match status" value="1"/>
</dbReference>
<dbReference type="GO" id="GO:0005886">
    <property type="term" value="C:plasma membrane"/>
    <property type="evidence" value="ECO:0007669"/>
    <property type="project" value="UniProtKB-SubCell"/>
</dbReference>
<dbReference type="Gene3D" id="3.40.50.1000">
    <property type="entry name" value="HAD superfamily/HAD-like"/>
    <property type="match status" value="1"/>
</dbReference>
<evidence type="ECO:0000256" key="2">
    <source>
        <dbReference type="ARBA" id="ARBA00006024"/>
    </source>
</evidence>
<evidence type="ECO:0000256" key="5">
    <source>
        <dbReference type="ARBA" id="ARBA00022967"/>
    </source>
</evidence>
<keyword evidence="3 10" id="KW-0812">Transmembrane</keyword>
<feature type="transmembrane region" description="Helical" evidence="10">
    <location>
        <begin position="35"/>
        <end position="57"/>
    </location>
</feature>
<dbReference type="Gene3D" id="2.70.150.10">
    <property type="entry name" value="Calcium-transporting ATPase, cytoplasmic transduction domain A"/>
    <property type="match status" value="1"/>
</dbReference>
<evidence type="ECO:0000313" key="14">
    <source>
        <dbReference type="Proteomes" id="UP000239772"/>
    </source>
</evidence>
<name>A0A2T1HUK6_9HYPH</name>
<dbReference type="AlphaFoldDB" id="A0A2T1HUK6"/>
<keyword evidence="4 10" id="KW-0479">Metal-binding</keyword>
<evidence type="ECO:0000259" key="12">
    <source>
        <dbReference type="Pfam" id="PF00122"/>
    </source>
</evidence>
<dbReference type="InterPro" id="IPR051014">
    <property type="entry name" value="Cation_Transport_ATPase_IB"/>
</dbReference>
<comment type="caution">
    <text evidence="13">The sequence shown here is derived from an EMBL/GenBank/DDBJ whole genome shotgun (WGS) entry which is preliminary data.</text>
</comment>
<evidence type="ECO:0000313" key="13">
    <source>
        <dbReference type="EMBL" id="PSC05308.1"/>
    </source>
</evidence>
<dbReference type="NCBIfam" id="TIGR01525">
    <property type="entry name" value="ATPase-IB_hvy"/>
    <property type="match status" value="1"/>
</dbReference>
<feature type="transmembrane region" description="Helical" evidence="10">
    <location>
        <begin position="564"/>
        <end position="583"/>
    </location>
</feature>
<dbReference type="OrthoDB" id="9807843at2"/>
<keyword evidence="6 10" id="KW-1133">Transmembrane helix</keyword>
<evidence type="ECO:0000256" key="11">
    <source>
        <dbReference type="SAM" id="MobiDB-lite"/>
    </source>
</evidence>
<accession>A0A2T1HUK6</accession>
<dbReference type="PRINTS" id="PR00119">
    <property type="entry name" value="CATATPASE"/>
</dbReference>
<protein>
    <recommendedName>
        <fullName evidence="8">P-type Zn(2+) transporter</fullName>
        <ecNumber evidence="8">7.2.2.12</ecNumber>
    </recommendedName>
</protein>
<feature type="region of interest" description="Disordered" evidence="11">
    <location>
        <begin position="612"/>
        <end position="635"/>
    </location>
</feature>
<dbReference type="InterPro" id="IPR036412">
    <property type="entry name" value="HAD-like_sf"/>
</dbReference>
<keyword evidence="5" id="KW-1278">Translocase</keyword>
<evidence type="ECO:0000256" key="1">
    <source>
        <dbReference type="ARBA" id="ARBA00004370"/>
    </source>
</evidence>
<evidence type="ECO:0000256" key="9">
    <source>
        <dbReference type="ARBA" id="ARBA00047308"/>
    </source>
</evidence>
<dbReference type="Pfam" id="PF00702">
    <property type="entry name" value="Hydrolase"/>
    <property type="match status" value="1"/>
</dbReference>
<dbReference type="InterPro" id="IPR018303">
    <property type="entry name" value="ATPase_P-typ_P_site"/>
</dbReference>
<dbReference type="SUPFAM" id="SSF56784">
    <property type="entry name" value="HAD-like"/>
    <property type="match status" value="1"/>
</dbReference>
<evidence type="ECO:0000256" key="6">
    <source>
        <dbReference type="ARBA" id="ARBA00022989"/>
    </source>
</evidence>
<comment type="subcellular location">
    <subcellularLocation>
        <location evidence="10">Cell membrane</location>
    </subcellularLocation>
    <subcellularLocation>
        <location evidence="1">Membrane</location>
    </subcellularLocation>
</comment>
<keyword evidence="10" id="KW-0067">ATP-binding</keyword>
<dbReference type="InterPro" id="IPR023298">
    <property type="entry name" value="ATPase_P-typ_TM_dom_sf"/>
</dbReference>
<dbReference type="InterPro" id="IPR023299">
    <property type="entry name" value="ATPase_P-typ_cyto_dom_N"/>
</dbReference>
<dbReference type="GO" id="GO:0015086">
    <property type="term" value="F:cadmium ion transmembrane transporter activity"/>
    <property type="evidence" value="ECO:0007669"/>
    <property type="project" value="TreeGrafter"/>
</dbReference>
<feature type="domain" description="P-type ATPase A" evidence="12">
    <location>
        <begin position="115"/>
        <end position="213"/>
    </location>
</feature>
<feature type="transmembrane region" description="Helical" evidence="10">
    <location>
        <begin position="230"/>
        <end position="249"/>
    </location>
</feature>
<keyword evidence="10" id="KW-1003">Cell membrane</keyword>
<evidence type="ECO:0000256" key="8">
    <source>
        <dbReference type="ARBA" id="ARBA00039097"/>
    </source>
</evidence>
<dbReference type="SFLD" id="SFLDS00003">
    <property type="entry name" value="Haloacid_Dehalogenase"/>
    <property type="match status" value="1"/>
</dbReference>
<evidence type="ECO:0000256" key="3">
    <source>
        <dbReference type="ARBA" id="ARBA00022692"/>
    </source>
</evidence>
<feature type="transmembrane region" description="Helical" evidence="10">
    <location>
        <begin position="69"/>
        <end position="93"/>
    </location>
</feature>
<feature type="transmembrane region" description="Helical" evidence="10">
    <location>
        <begin position="255"/>
        <end position="277"/>
    </location>
</feature>